<dbReference type="Proteomes" id="UP000765509">
    <property type="component" value="Unassembled WGS sequence"/>
</dbReference>
<feature type="region of interest" description="Disordered" evidence="1">
    <location>
        <begin position="169"/>
        <end position="209"/>
    </location>
</feature>
<gene>
    <name evidence="2" type="ORF">O181_016161</name>
</gene>
<name>A0A9Q3C165_9BASI</name>
<keyword evidence="3" id="KW-1185">Reference proteome</keyword>
<dbReference type="OrthoDB" id="2518964at2759"/>
<evidence type="ECO:0000313" key="2">
    <source>
        <dbReference type="EMBL" id="MBW0476446.1"/>
    </source>
</evidence>
<comment type="caution">
    <text evidence="2">The sequence shown here is derived from an EMBL/GenBank/DDBJ whole genome shotgun (WGS) entry which is preliminary data.</text>
</comment>
<dbReference type="EMBL" id="AVOT02004470">
    <property type="protein sequence ID" value="MBW0476446.1"/>
    <property type="molecule type" value="Genomic_DNA"/>
</dbReference>
<evidence type="ECO:0000313" key="3">
    <source>
        <dbReference type="Proteomes" id="UP000765509"/>
    </source>
</evidence>
<protein>
    <submittedName>
        <fullName evidence="2">Uncharacterized protein</fullName>
    </submittedName>
</protein>
<reference evidence="2" key="1">
    <citation type="submission" date="2021-03" db="EMBL/GenBank/DDBJ databases">
        <title>Draft genome sequence of rust myrtle Austropuccinia psidii MF-1, a brazilian biotype.</title>
        <authorList>
            <person name="Quecine M.C."/>
            <person name="Pachon D.M.R."/>
            <person name="Bonatelli M.L."/>
            <person name="Correr F.H."/>
            <person name="Franceschini L.M."/>
            <person name="Leite T.F."/>
            <person name="Margarido G.R.A."/>
            <person name="Almeida C.A."/>
            <person name="Ferrarezi J.A."/>
            <person name="Labate C.A."/>
        </authorList>
    </citation>
    <scope>NUCLEOTIDE SEQUENCE</scope>
    <source>
        <strain evidence="2">MF-1</strain>
    </source>
</reference>
<sequence length="231" mass="26498">MYYNGNADYFDQDSDDENHLRNLVAILFIENSTDHNVFDLITSPMQKLNSWHIYQAMKKRFNKTSWSSIVHHARTILNTTDQLDNIDKYAIARIEHQIGKLDSENIATFAIYFSVPSLHDHIIAALNMRLVTNPHLKIHTNDLLDMIRQINTASPSFYHSTNLACINASFPGKKPKKDGKKPRLASEPRITPTNHDNSGKKKKTFDPSRPCYYCGKIRTLDPNLSKQNKGQ</sequence>
<proteinExistence type="predicted"/>
<evidence type="ECO:0000256" key="1">
    <source>
        <dbReference type="SAM" id="MobiDB-lite"/>
    </source>
</evidence>
<feature type="compositionally biased region" description="Basic residues" evidence="1">
    <location>
        <begin position="173"/>
        <end position="183"/>
    </location>
</feature>
<organism evidence="2 3">
    <name type="scientific">Austropuccinia psidii MF-1</name>
    <dbReference type="NCBI Taxonomy" id="1389203"/>
    <lineage>
        <taxon>Eukaryota</taxon>
        <taxon>Fungi</taxon>
        <taxon>Dikarya</taxon>
        <taxon>Basidiomycota</taxon>
        <taxon>Pucciniomycotina</taxon>
        <taxon>Pucciniomycetes</taxon>
        <taxon>Pucciniales</taxon>
        <taxon>Sphaerophragmiaceae</taxon>
        <taxon>Austropuccinia</taxon>
    </lineage>
</organism>
<dbReference type="AlphaFoldDB" id="A0A9Q3C165"/>
<accession>A0A9Q3C165</accession>